<gene>
    <name evidence="2" type="ORF">E1163_11200</name>
</gene>
<protein>
    <submittedName>
        <fullName evidence="2">Uncharacterized protein</fullName>
    </submittedName>
</protein>
<organism evidence="2 3">
    <name type="scientific">Fulvivirga kasyanovii</name>
    <dbReference type="NCBI Taxonomy" id="396812"/>
    <lineage>
        <taxon>Bacteria</taxon>
        <taxon>Pseudomonadati</taxon>
        <taxon>Bacteroidota</taxon>
        <taxon>Cytophagia</taxon>
        <taxon>Cytophagales</taxon>
        <taxon>Fulvivirgaceae</taxon>
        <taxon>Fulvivirga</taxon>
    </lineage>
</organism>
<keyword evidence="1" id="KW-1133">Transmembrane helix</keyword>
<dbReference type="Pfam" id="PF20556">
    <property type="entry name" value="DUF6768"/>
    <property type="match status" value="1"/>
</dbReference>
<dbReference type="InterPro" id="IPR046659">
    <property type="entry name" value="DUF6768"/>
</dbReference>
<dbReference type="EMBL" id="SMLW01000520">
    <property type="protein sequence ID" value="MTI25510.1"/>
    <property type="molecule type" value="Genomic_DNA"/>
</dbReference>
<keyword evidence="3" id="KW-1185">Reference proteome</keyword>
<reference evidence="2 3" key="1">
    <citation type="submission" date="2019-02" db="EMBL/GenBank/DDBJ databases">
        <authorList>
            <person name="Goldberg S.R."/>
            <person name="Haltli B.A."/>
            <person name="Correa H."/>
            <person name="Russell K.G."/>
        </authorList>
    </citation>
    <scope>NUCLEOTIDE SEQUENCE [LARGE SCALE GENOMIC DNA]</scope>
    <source>
        <strain evidence="2 3">JCM 16186</strain>
    </source>
</reference>
<feature type="transmembrane region" description="Helical" evidence="1">
    <location>
        <begin position="79"/>
        <end position="101"/>
    </location>
</feature>
<dbReference type="Proteomes" id="UP000798808">
    <property type="component" value="Unassembled WGS sequence"/>
</dbReference>
<proteinExistence type="predicted"/>
<comment type="caution">
    <text evidence="2">The sequence shown here is derived from an EMBL/GenBank/DDBJ whole genome shotgun (WGS) entry which is preliminary data.</text>
</comment>
<evidence type="ECO:0000313" key="2">
    <source>
        <dbReference type="EMBL" id="MTI25510.1"/>
    </source>
</evidence>
<evidence type="ECO:0000256" key="1">
    <source>
        <dbReference type="SAM" id="Phobius"/>
    </source>
</evidence>
<dbReference type="RefSeq" id="WP_155171682.1">
    <property type="nucleotide sequence ID" value="NZ_BAAAFL010000021.1"/>
</dbReference>
<sequence length="127" mass="14699">MKHTNEQIDKIIHEALSKEEAAFYDQLGEQNIVEMTLGVFQGKNKGLYIITFIMSLILFGAFIFCMFKLYHAETTKTMILYGAGAFWSMISVLGIKIWYWMQMNTNSMLREMKRLELQIAALSGVNR</sequence>
<evidence type="ECO:0000313" key="3">
    <source>
        <dbReference type="Proteomes" id="UP000798808"/>
    </source>
</evidence>
<feature type="transmembrane region" description="Helical" evidence="1">
    <location>
        <begin position="47"/>
        <end position="67"/>
    </location>
</feature>
<accession>A0ABW9RNL4</accession>
<name>A0ABW9RNL4_9BACT</name>
<keyword evidence="1" id="KW-0812">Transmembrane</keyword>
<keyword evidence="1" id="KW-0472">Membrane</keyword>